<proteinExistence type="predicted"/>
<feature type="compositionally biased region" description="Acidic residues" evidence="1">
    <location>
        <begin position="49"/>
        <end position="70"/>
    </location>
</feature>
<name>A0A8K0MSB2_9ROSA</name>
<feature type="chain" id="PRO_5035438854" evidence="2">
    <location>
        <begin position="20"/>
        <end position="70"/>
    </location>
</feature>
<dbReference type="EMBL" id="VOIH02000001">
    <property type="protein sequence ID" value="KAF3455705.1"/>
    <property type="molecule type" value="Genomic_DNA"/>
</dbReference>
<accession>A0A8K0MSB2</accession>
<sequence>MNSSCLMHLVFLVIKYASLIIDNGSWLEYARYGYELQEENKEELIESPLNEEEDEEDPVEDCSSKEEEEE</sequence>
<organism evidence="3 4">
    <name type="scientific">Rhamnella rubrinervis</name>
    <dbReference type="NCBI Taxonomy" id="2594499"/>
    <lineage>
        <taxon>Eukaryota</taxon>
        <taxon>Viridiplantae</taxon>
        <taxon>Streptophyta</taxon>
        <taxon>Embryophyta</taxon>
        <taxon>Tracheophyta</taxon>
        <taxon>Spermatophyta</taxon>
        <taxon>Magnoliopsida</taxon>
        <taxon>eudicotyledons</taxon>
        <taxon>Gunneridae</taxon>
        <taxon>Pentapetalae</taxon>
        <taxon>rosids</taxon>
        <taxon>fabids</taxon>
        <taxon>Rosales</taxon>
        <taxon>Rhamnaceae</taxon>
        <taxon>rhamnoid group</taxon>
        <taxon>Rhamneae</taxon>
        <taxon>Rhamnella</taxon>
    </lineage>
</organism>
<gene>
    <name evidence="3" type="ORF">FNV43_RR00347</name>
</gene>
<keyword evidence="4" id="KW-1185">Reference proteome</keyword>
<evidence type="ECO:0000313" key="3">
    <source>
        <dbReference type="EMBL" id="KAF3455705.1"/>
    </source>
</evidence>
<dbReference type="AlphaFoldDB" id="A0A8K0MSB2"/>
<protein>
    <submittedName>
        <fullName evidence="3">Uncharacterized protein</fullName>
    </submittedName>
</protein>
<reference evidence="3" key="1">
    <citation type="submission" date="2020-03" db="EMBL/GenBank/DDBJ databases">
        <title>A high-quality chromosome-level genome assembly of a woody plant with both climbing and erect habits, Rhamnella rubrinervis.</title>
        <authorList>
            <person name="Lu Z."/>
            <person name="Yang Y."/>
            <person name="Zhu X."/>
            <person name="Sun Y."/>
        </authorList>
    </citation>
    <scope>NUCLEOTIDE SEQUENCE</scope>
    <source>
        <strain evidence="3">BYM</strain>
        <tissue evidence="3">Leaf</tissue>
    </source>
</reference>
<feature type="region of interest" description="Disordered" evidence="1">
    <location>
        <begin position="42"/>
        <end position="70"/>
    </location>
</feature>
<evidence type="ECO:0000256" key="2">
    <source>
        <dbReference type="SAM" id="SignalP"/>
    </source>
</evidence>
<dbReference type="Proteomes" id="UP000796880">
    <property type="component" value="Unassembled WGS sequence"/>
</dbReference>
<evidence type="ECO:0000313" key="4">
    <source>
        <dbReference type="Proteomes" id="UP000796880"/>
    </source>
</evidence>
<keyword evidence="2" id="KW-0732">Signal</keyword>
<evidence type="ECO:0000256" key="1">
    <source>
        <dbReference type="SAM" id="MobiDB-lite"/>
    </source>
</evidence>
<comment type="caution">
    <text evidence="3">The sequence shown here is derived from an EMBL/GenBank/DDBJ whole genome shotgun (WGS) entry which is preliminary data.</text>
</comment>
<feature type="signal peptide" evidence="2">
    <location>
        <begin position="1"/>
        <end position="19"/>
    </location>
</feature>